<gene>
    <name evidence="1" type="ordered locus">Dhaf_4670</name>
</gene>
<organism evidence="1 2">
    <name type="scientific">Desulfitobacterium hafniense (strain DSM 10664 / DCB-2)</name>
    <dbReference type="NCBI Taxonomy" id="272564"/>
    <lineage>
        <taxon>Bacteria</taxon>
        <taxon>Bacillati</taxon>
        <taxon>Bacillota</taxon>
        <taxon>Clostridia</taxon>
        <taxon>Eubacteriales</taxon>
        <taxon>Desulfitobacteriaceae</taxon>
        <taxon>Desulfitobacterium</taxon>
    </lineage>
</organism>
<name>B8FXR6_DESHD</name>
<evidence type="ECO:0000313" key="2">
    <source>
        <dbReference type="Proteomes" id="UP000007726"/>
    </source>
</evidence>
<evidence type="ECO:0000313" key="1">
    <source>
        <dbReference type="EMBL" id="ACL22667.1"/>
    </source>
</evidence>
<dbReference type="EMBL" id="CP001336">
    <property type="protein sequence ID" value="ACL22667.1"/>
    <property type="molecule type" value="Genomic_DNA"/>
</dbReference>
<reference evidence="1 2" key="1">
    <citation type="journal article" date="2012" name="BMC Microbiol.">
        <title>Genome sequence of Desulfitobacterium hafniense DCB-2, a Gram-positive anaerobe capable of dehalogenation and metal reduction.</title>
        <authorList>
            <person name="Kim S.H."/>
            <person name="Harzman C."/>
            <person name="Davis J.K."/>
            <person name="Hutcheson R."/>
            <person name="Broderick J.B."/>
            <person name="Marsh T.L."/>
            <person name="Tiedje J.M."/>
        </authorList>
    </citation>
    <scope>NUCLEOTIDE SEQUENCE [LARGE SCALE GENOMIC DNA]</scope>
    <source>
        <strain evidence="2">DSM 10664 / DCB-2</strain>
    </source>
</reference>
<sequence>MIGQAEEAIKKQANLSQSDKLAGHYVRYQVIKRPKGCQLRESPWALAKMAAFRPEPQCQRFSSARGRPIYGYIQL</sequence>
<accession>B8FXR6</accession>
<dbReference type="KEGG" id="dhd:Dhaf_4670"/>
<dbReference type="AlphaFoldDB" id="B8FXR6"/>
<proteinExistence type="predicted"/>
<dbReference type="Proteomes" id="UP000007726">
    <property type="component" value="Chromosome"/>
</dbReference>
<dbReference type="HOGENOM" id="CLU_2665125_0_0_9"/>
<protein>
    <submittedName>
        <fullName evidence="1">Uncharacterized protein</fullName>
    </submittedName>
</protein>